<proteinExistence type="predicted"/>
<sequence length="128" mass="14685">MTDKCEAEINAVESSFQDCKVLLCDFHREQAWERWVKKTDNGVGDRKKAVLSGLRAVAKAENMVELKSAVDSLTNSEAYTQNAKLQTYFQSAWLPQKERWVSLYRLGKMRVPIGTNNGVERQNKMLKE</sequence>
<protein>
    <recommendedName>
        <fullName evidence="3">MULE transposase domain-containing protein</fullName>
    </recommendedName>
</protein>
<name>H2XM71_CIOIN</name>
<reference evidence="1" key="3">
    <citation type="submission" date="2025-08" db="UniProtKB">
        <authorList>
            <consortium name="Ensembl"/>
        </authorList>
    </citation>
    <scope>IDENTIFICATION</scope>
</reference>
<dbReference type="PANTHER" id="PTHR47456">
    <property type="entry name" value="PHD-TYPE DOMAIN-CONTAINING PROTEIN"/>
    <property type="match status" value="1"/>
</dbReference>
<dbReference type="Proteomes" id="UP000008144">
    <property type="component" value="Chromosome 2"/>
</dbReference>
<reference evidence="1" key="4">
    <citation type="submission" date="2025-09" db="UniProtKB">
        <authorList>
            <consortium name="Ensembl"/>
        </authorList>
    </citation>
    <scope>IDENTIFICATION</scope>
</reference>
<evidence type="ECO:0008006" key="3">
    <source>
        <dbReference type="Google" id="ProtNLM"/>
    </source>
</evidence>
<accession>H2XM71</accession>
<evidence type="ECO:0000313" key="2">
    <source>
        <dbReference type="Proteomes" id="UP000008144"/>
    </source>
</evidence>
<reference evidence="1" key="2">
    <citation type="journal article" date="2008" name="Genome Biol.">
        <title>Improved genome assembly and evidence-based global gene model set for the chordate Ciona intestinalis: new insight into intron and operon populations.</title>
        <authorList>
            <person name="Satou Y."/>
            <person name="Mineta K."/>
            <person name="Ogasawara M."/>
            <person name="Sasakura Y."/>
            <person name="Shoguchi E."/>
            <person name="Ueno K."/>
            <person name="Yamada L."/>
            <person name="Matsumoto J."/>
            <person name="Wasserscheid J."/>
            <person name="Dewar K."/>
            <person name="Wiley G.B."/>
            <person name="Macmil S.L."/>
            <person name="Roe B.A."/>
            <person name="Zeller R.W."/>
            <person name="Hastings K.E."/>
            <person name="Lemaire P."/>
            <person name="Lindquist E."/>
            <person name="Endo T."/>
            <person name="Hotta K."/>
            <person name="Inaba K."/>
        </authorList>
    </citation>
    <scope>NUCLEOTIDE SEQUENCE [LARGE SCALE GENOMIC DNA]</scope>
    <source>
        <strain evidence="1">wild type</strain>
    </source>
</reference>
<dbReference type="Ensembl" id="ENSCINT00000037006.1">
    <property type="protein sequence ID" value="ENSCINP00000030753.1"/>
    <property type="gene ID" value="ENSCING00000022170.1"/>
</dbReference>
<dbReference type="OMA" id="RRCAHAC"/>
<dbReference type="HOGENOM" id="CLU_1964455_0_0_1"/>
<dbReference type="AlphaFoldDB" id="H2XM71"/>
<reference evidence="2" key="1">
    <citation type="journal article" date="2002" name="Science">
        <title>The draft genome of Ciona intestinalis: insights into chordate and vertebrate origins.</title>
        <authorList>
            <person name="Dehal P."/>
            <person name="Satou Y."/>
            <person name="Campbell R.K."/>
            <person name="Chapman J."/>
            <person name="Degnan B."/>
            <person name="De Tomaso A."/>
            <person name="Davidson B."/>
            <person name="Di Gregorio A."/>
            <person name="Gelpke M."/>
            <person name="Goodstein D.M."/>
            <person name="Harafuji N."/>
            <person name="Hastings K.E."/>
            <person name="Ho I."/>
            <person name="Hotta K."/>
            <person name="Huang W."/>
            <person name="Kawashima T."/>
            <person name="Lemaire P."/>
            <person name="Martinez D."/>
            <person name="Meinertzhagen I.A."/>
            <person name="Necula S."/>
            <person name="Nonaka M."/>
            <person name="Putnam N."/>
            <person name="Rash S."/>
            <person name="Saiga H."/>
            <person name="Satake M."/>
            <person name="Terry A."/>
            <person name="Yamada L."/>
            <person name="Wang H.G."/>
            <person name="Awazu S."/>
            <person name="Azumi K."/>
            <person name="Boore J."/>
            <person name="Branno M."/>
            <person name="Chin-Bow S."/>
            <person name="DeSantis R."/>
            <person name="Doyle S."/>
            <person name="Francino P."/>
            <person name="Keys D.N."/>
            <person name="Haga S."/>
            <person name="Hayashi H."/>
            <person name="Hino K."/>
            <person name="Imai K.S."/>
            <person name="Inaba K."/>
            <person name="Kano S."/>
            <person name="Kobayashi K."/>
            <person name="Kobayashi M."/>
            <person name="Lee B.I."/>
            <person name="Makabe K.W."/>
            <person name="Manohar C."/>
            <person name="Matassi G."/>
            <person name="Medina M."/>
            <person name="Mochizuki Y."/>
            <person name="Mount S."/>
            <person name="Morishita T."/>
            <person name="Miura S."/>
            <person name="Nakayama A."/>
            <person name="Nishizaka S."/>
            <person name="Nomoto H."/>
            <person name="Ohta F."/>
            <person name="Oishi K."/>
            <person name="Rigoutsos I."/>
            <person name="Sano M."/>
            <person name="Sasaki A."/>
            <person name="Sasakura Y."/>
            <person name="Shoguchi E."/>
            <person name="Shin-i T."/>
            <person name="Spagnuolo A."/>
            <person name="Stainier D."/>
            <person name="Suzuki M.M."/>
            <person name="Tassy O."/>
            <person name="Takatori N."/>
            <person name="Tokuoka M."/>
            <person name="Yagi K."/>
            <person name="Yoshizaki F."/>
            <person name="Wada S."/>
            <person name="Zhang C."/>
            <person name="Hyatt P.D."/>
            <person name="Larimer F."/>
            <person name="Detter C."/>
            <person name="Doggett N."/>
            <person name="Glavina T."/>
            <person name="Hawkins T."/>
            <person name="Richardson P."/>
            <person name="Lucas S."/>
            <person name="Kohara Y."/>
            <person name="Levine M."/>
            <person name="Satoh N."/>
            <person name="Rokhsar D.S."/>
        </authorList>
    </citation>
    <scope>NUCLEOTIDE SEQUENCE [LARGE SCALE GENOMIC DNA]</scope>
</reference>
<dbReference type="EMBL" id="EAAA01001560">
    <property type="status" value="NOT_ANNOTATED_CDS"/>
    <property type="molecule type" value="Genomic_DNA"/>
</dbReference>
<evidence type="ECO:0000313" key="1">
    <source>
        <dbReference type="Ensembl" id="ENSCINP00000030753.1"/>
    </source>
</evidence>
<organism evidence="1 2">
    <name type="scientific">Ciona intestinalis</name>
    <name type="common">Transparent sea squirt</name>
    <name type="synonym">Ascidia intestinalis</name>
    <dbReference type="NCBI Taxonomy" id="7719"/>
    <lineage>
        <taxon>Eukaryota</taxon>
        <taxon>Metazoa</taxon>
        <taxon>Chordata</taxon>
        <taxon>Tunicata</taxon>
        <taxon>Ascidiacea</taxon>
        <taxon>Phlebobranchia</taxon>
        <taxon>Cionidae</taxon>
        <taxon>Ciona</taxon>
    </lineage>
</organism>
<keyword evidence="2" id="KW-1185">Reference proteome</keyword>
<dbReference type="InParanoid" id="H2XM71"/>